<dbReference type="InterPro" id="IPR036343">
    <property type="entry name" value="GluRdtase_N_sf"/>
</dbReference>
<dbReference type="InterPro" id="IPR015895">
    <property type="entry name" value="4pyrrol_synth_GluRdtase_N"/>
</dbReference>
<accession>A0ABM7SDG1</accession>
<comment type="similarity">
    <text evidence="2 8 9">Belongs to the glutamyl-tRNA reductase family.</text>
</comment>
<dbReference type="PIRSF" id="PIRSF000445">
    <property type="entry name" value="4pyrrol_synth_GluRdtase"/>
    <property type="match status" value="1"/>
</dbReference>
<evidence type="ECO:0000256" key="4">
    <source>
        <dbReference type="ARBA" id="ARBA00022857"/>
    </source>
</evidence>
<comment type="catalytic activity">
    <reaction evidence="7 8 9">
        <text>(S)-4-amino-5-oxopentanoate + tRNA(Glu) + NADP(+) = L-glutamyl-tRNA(Glu) + NADPH + H(+)</text>
        <dbReference type="Rhea" id="RHEA:12344"/>
        <dbReference type="Rhea" id="RHEA-COMP:9663"/>
        <dbReference type="Rhea" id="RHEA-COMP:9680"/>
        <dbReference type="ChEBI" id="CHEBI:15378"/>
        <dbReference type="ChEBI" id="CHEBI:57501"/>
        <dbReference type="ChEBI" id="CHEBI:57783"/>
        <dbReference type="ChEBI" id="CHEBI:58349"/>
        <dbReference type="ChEBI" id="CHEBI:78442"/>
        <dbReference type="ChEBI" id="CHEBI:78520"/>
        <dbReference type="EC" id="1.2.1.70"/>
    </reaction>
</comment>
<gene>
    <name evidence="8 13" type="primary">hemA</name>
    <name evidence="13" type="ORF">NHP190003_10210</name>
</gene>
<dbReference type="CDD" id="cd05213">
    <property type="entry name" value="NAD_bind_Glutamyl_tRNA_reduct"/>
    <property type="match status" value="1"/>
</dbReference>
<feature type="domain" description="Tetrapyrrole biosynthesis glutamyl-tRNA reductase dimerisation" evidence="10">
    <location>
        <begin position="318"/>
        <end position="416"/>
    </location>
</feature>
<dbReference type="Pfam" id="PF05201">
    <property type="entry name" value="GlutR_N"/>
    <property type="match status" value="1"/>
</dbReference>
<dbReference type="InterPro" id="IPR036291">
    <property type="entry name" value="NAD(P)-bd_dom_sf"/>
</dbReference>
<dbReference type="SUPFAM" id="SSF69075">
    <property type="entry name" value="Glutamyl tRNA-reductase dimerization domain"/>
    <property type="match status" value="1"/>
</dbReference>
<dbReference type="EMBL" id="AP024814">
    <property type="protein sequence ID" value="BCZ17739.1"/>
    <property type="molecule type" value="Genomic_DNA"/>
</dbReference>
<reference evidence="13 14" key="1">
    <citation type="submission" date="2021-07" db="EMBL/GenBank/DDBJ databases">
        <title>Novel Helicobacter sp. Isolated from a dog.</title>
        <authorList>
            <person name="Rimbara E."/>
            <person name="Suzuki M."/>
        </authorList>
    </citation>
    <scope>NUCLEOTIDE SEQUENCE [LARGE SCALE GENOMIC DNA]</scope>
    <source>
        <strain evidence="14">NHP19-003</strain>
    </source>
</reference>
<dbReference type="Gene3D" id="3.40.50.720">
    <property type="entry name" value="NAD(P)-binding Rossmann-like Domain"/>
    <property type="match status" value="1"/>
</dbReference>
<feature type="binding site" evidence="8">
    <location>
        <position position="111"/>
    </location>
    <ligand>
        <name>substrate</name>
    </ligand>
</feature>
<dbReference type="SUPFAM" id="SSF69742">
    <property type="entry name" value="Glutamyl tRNA-reductase catalytic, N-terminal domain"/>
    <property type="match status" value="1"/>
</dbReference>
<sequence length="434" mass="48652">MDDPTYSVLSFTHKRLPIELRERLAFKDDAALLHFLQDLKHQQPSLREIIGLCTCNRVEFYCYGAVDFGAILEALARAKSLPLTLLQEKSTRYTHTEAVYHSFSVASSLDSLVVGETQITGQLKEAYKACFEAKLCGKHLSRLAHFAFKCAGRVRSVTAISSQVVSIASMAVKQALEVLESEDLPKKAVVVGVGQMGQLVCKHLLSKGFEVLLCNRHLENAQTFKDTLSEPNIRIDSLENLKTHINTHPFCFSATHSPNPLITPDMLEQTPFRRFWFDLAVPRDIQDPKDPSIWLYSVDDLKGVVADNLEKRQKDTAKAHAIIAEDTAQFFAWLQTLELDPLIKGLRDLAKQASLKELSRAVKKGYIPPELQDNVAKILHNAFNTFLHQPTATLKKNAHKEEGDMLGESLKSLFNLGGDPLFLNAYRCEHTKGL</sequence>
<name>A0ABM7SDG1_9HELI</name>
<dbReference type="InterPro" id="IPR006151">
    <property type="entry name" value="Shikm_DH/Glu-tRNA_Rdtase"/>
</dbReference>
<dbReference type="InterPro" id="IPR036453">
    <property type="entry name" value="GluRdtase_dimer_dom_sf"/>
</dbReference>
<evidence type="ECO:0000259" key="10">
    <source>
        <dbReference type="Pfam" id="PF00745"/>
    </source>
</evidence>
<feature type="binding site" evidence="8">
    <location>
        <begin position="116"/>
        <end position="118"/>
    </location>
    <ligand>
        <name>substrate</name>
    </ligand>
</feature>
<feature type="binding site" evidence="8">
    <location>
        <begin position="54"/>
        <end position="57"/>
    </location>
    <ligand>
        <name>substrate</name>
    </ligand>
</feature>
<organism evidence="13 14">
    <name type="scientific">Helicobacter gastrocanis</name>
    <dbReference type="NCBI Taxonomy" id="2849641"/>
    <lineage>
        <taxon>Bacteria</taxon>
        <taxon>Pseudomonadati</taxon>
        <taxon>Campylobacterota</taxon>
        <taxon>Epsilonproteobacteria</taxon>
        <taxon>Campylobacterales</taxon>
        <taxon>Helicobacteraceae</taxon>
        <taxon>Helicobacter</taxon>
    </lineage>
</organism>
<dbReference type="RefSeq" id="WP_221279049.1">
    <property type="nucleotide sequence ID" value="NZ_AP024814.1"/>
</dbReference>
<keyword evidence="4 8" id="KW-0521">NADP</keyword>
<dbReference type="InterPro" id="IPR015896">
    <property type="entry name" value="4pyrrol_synth_GluRdtase_dimer"/>
</dbReference>
<dbReference type="Gene3D" id="3.30.460.30">
    <property type="entry name" value="Glutamyl-tRNA reductase, N-terminal domain"/>
    <property type="match status" value="1"/>
</dbReference>
<evidence type="ECO:0000259" key="12">
    <source>
        <dbReference type="Pfam" id="PF05201"/>
    </source>
</evidence>
<evidence type="ECO:0000313" key="13">
    <source>
        <dbReference type="EMBL" id="BCZ17739.1"/>
    </source>
</evidence>
<evidence type="ECO:0000256" key="5">
    <source>
        <dbReference type="ARBA" id="ARBA00023002"/>
    </source>
</evidence>
<comment type="subunit">
    <text evidence="8">Homodimer.</text>
</comment>
<evidence type="ECO:0000256" key="3">
    <source>
        <dbReference type="ARBA" id="ARBA00012970"/>
    </source>
</evidence>
<feature type="site" description="Important for activity" evidence="8">
    <location>
        <position position="101"/>
    </location>
</feature>
<feature type="domain" description="Quinate/shikimate 5-dehydrogenase/glutamyl-tRNA reductase" evidence="11">
    <location>
        <begin position="186"/>
        <end position="304"/>
    </location>
</feature>
<dbReference type="Pfam" id="PF00745">
    <property type="entry name" value="GlutR_dimer"/>
    <property type="match status" value="1"/>
</dbReference>
<comment type="domain">
    <text evidence="8">Possesses an unusual extended V-shaped dimeric structure with each monomer consisting of three distinct domains arranged along a curved 'spinal' alpha-helix. The N-terminal catalytic domain specifically recognizes the glutamate moiety of the substrate. The second domain is the NADPH-binding domain, and the third C-terminal domain is responsible for dimerization.</text>
</comment>
<feature type="domain" description="Glutamyl-tRNA reductase N-terminal" evidence="12">
    <location>
        <begin position="10"/>
        <end position="158"/>
    </location>
</feature>
<evidence type="ECO:0000259" key="11">
    <source>
        <dbReference type="Pfam" id="PF01488"/>
    </source>
</evidence>
<feature type="binding site" evidence="8">
    <location>
        <begin position="192"/>
        <end position="197"/>
    </location>
    <ligand>
        <name>NADP(+)</name>
        <dbReference type="ChEBI" id="CHEBI:58349"/>
    </ligand>
</feature>
<evidence type="ECO:0000256" key="6">
    <source>
        <dbReference type="ARBA" id="ARBA00023244"/>
    </source>
</evidence>
<feature type="binding site" evidence="8">
    <location>
        <position position="122"/>
    </location>
    <ligand>
        <name>substrate</name>
    </ligand>
</feature>
<dbReference type="PANTHER" id="PTHR43120:SF1">
    <property type="entry name" value="GLUTAMYL-TRNA REDUCTASE 1, CHLOROPLASTIC"/>
    <property type="match status" value="1"/>
</dbReference>
<evidence type="ECO:0000256" key="2">
    <source>
        <dbReference type="ARBA" id="ARBA00005916"/>
    </source>
</evidence>
<keyword evidence="14" id="KW-1185">Reference proteome</keyword>
<dbReference type="Pfam" id="PF01488">
    <property type="entry name" value="Shikimate_DH"/>
    <property type="match status" value="1"/>
</dbReference>
<dbReference type="NCBIfam" id="TIGR01035">
    <property type="entry name" value="hemA"/>
    <property type="match status" value="1"/>
</dbReference>
<evidence type="ECO:0000256" key="8">
    <source>
        <dbReference type="HAMAP-Rule" id="MF_00087"/>
    </source>
</evidence>
<comment type="function">
    <text evidence="8">Catalyzes the NADPH-dependent reduction of glutamyl-tRNA(Glu) to glutamate 1-semialdehyde (GSA).</text>
</comment>
<evidence type="ECO:0000256" key="7">
    <source>
        <dbReference type="ARBA" id="ARBA00047464"/>
    </source>
</evidence>
<feature type="active site" description="Nucleophile" evidence="8">
    <location>
        <position position="55"/>
    </location>
</feature>
<dbReference type="PANTHER" id="PTHR43120">
    <property type="entry name" value="GLUTAMYL-TRNA REDUCTASE 1, CHLOROPLASTIC"/>
    <property type="match status" value="1"/>
</dbReference>
<comment type="miscellaneous">
    <text evidence="8">During catalysis, the active site Cys acts as a nucleophile attacking the alpha-carbonyl group of tRNA-bound glutamate with the formation of a thioester intermediate between enzyme and glutamate, and the concomitant release of tRNA(Glu). The thioester intermediate is finally reduced by direct hydride transfer from NADPH, to form the product GSA.</text>
</comment>
<keyword evidence="5 8" id="KW-0560">Oxidoreductase</keyword>
<dbReference type="InterPro" id="IPR000343">
    <property type="entry name" value="4pyrrol_synth_GluRdtase"/>
</dbReference>
<evidence type="ECO:0000256" key="9">
    <source>
        <dbReference type="RuleBase" id="RU000584"/>
    </source>
</evidence>
<dbReference type="HAMAP" id="MF_00087">
    <property type="entry name" value="Glu_tRNA_reductase"/>
    <property type="match status" value="1"/>
</dbReference>
<dbReference type="EC" id="1.2.1.70" evidence="3 8"/>
<protein>
    <recommendedName>
        <fullName evidence="3 8">Glutamyl-tRNA reductase</fullName>
        <shortName evidence="8">GluTR</shortName>
        <ecNumber evidence="3 8">1.2.1.70</ecNumber>
    </recommendedName>
</protein>
<dbReference type="SUPFAM" id="SSF51735">
    <property type="entry name" value="NAD(P)-binding Rossmann-fold domains"/>
    <property type="match status" value="1"/>
</dbReference>
<evidence type="ECO:0000313" key="14">
    <source>
        <dbReference type="Proteomes" id="UP000826775"/>
    </source>
</evidence>
<keyword evidence="6 8" id="KW-0627">Porphyrin biosynthesis</keyword>
<proteinExistence type="inferred from homology"/>
<comment type="pathway">
    <text evidence="1 8 9">Porphyrin-containing compound metabolism; protoporphyrin-IX biosynthesis; 5-aminolevulinate from L-glutamyl-tRNA(Glu): step 1/2.</text>
</comment>
<dbReference type="Proteomes" id="UP000826775">
    <property type="component" value="Chromosome"/>
</dbReference>
<evidence type="ECO:0000256" key="1">
    <source>
        <dbReference type="ARBA" id="ARBA00005059"/>
    </source>
</evidence>